<organism evidence="2 3">
    <name type="scientific">Cotesia glomerata</name>
    <name type="common">Lepidopteran parasitic wasp</name>
    <name type="synonym">Apanteles glomeratus</name>
    <dbReference type="NCBI Taxonomy" id="32391"/>
    <lineage>
        <taxon>Eukaryota</taxon>
        <taxon>Metazoa</taxon>
        <taxon>Ecdysozoa</taxon>
        <taxon>Arthropoda</taxon>
        <taxon>Hexapoda</taxon>
        <taxon>Insecta</taxon>
        <taxon>Pterygota</taxon>
        <taxon>Neoptera</taxon>
        <taxon>Endopterygota</taxon>
        <taxon>Hymenoptera</taxon>
        <taxon>Apocrita</taxon>
        <taxon>Ichneumonoidea</taxon>
        <taxon>Braconidae</taxon>
        <taxon>Microgastrinae</taxon>
        <taxon>Cotesia</taxon>
    </lineage>
</organism>
<dbReference type="EMBL" id="JAHXZJ010001119">
    <property type="protein sequence ID" value="KAH0554526.1"/>
    <property type="molecule type" value="Genomic_DNA"/>
</dbReference>
<feature type="compositionally biased region" description="Polar residues" evidence="1">
    <location>
        <begin position="35"/>
        <end position="55"/>
    </location>
</feature>
<reference evidence="2 3" key="1">
    <citation type="journal article" date="2021" name="J. Hered.">
        <title>A chromosome-level genome assembly of the parasitoid wasp, Cotesia glomerata (Hymenoptera: Braconidae).</title>
        <authorList>
            <person name="Pinto B.J."/>
            <person name="Weis J.J."/>
            <person name="Gamble T."/>
            <person name="Ode P.J."/>
            <person name="Paul R."/>
            <person name="Zaspel J.M."/>
        </authorList>
    </citation>
    <scope>NUCLEOTIDE SEQUENCE [LARGE SCALE GENOMIC DNA]</scope>
    <source>
        <strain evidence="2">CgM1</strain>
    </source>
</reference>
<feature type="region of interest" description="Disordered" evidence="1">
    <location>
        <begin position="1"/>
        <end position="55"/>
    </location>
</feature>
<dbReference type="AlphaFoldDB" id="A0AAV7IPJ9"/>
<keyword evidence="3" id="KW-1185">Reference proteome</keyword>
<dbReference type="Proteomes" id="UP000826195">
    <property type="component" value="Unassembled WGS sequence"/>
</dbReference>
<feature type="compositionally biased region" description="Low complexity" evidence="1">
    <location>
        <begin position="173"/>
        <end position="188"/>
    </location>
</feature>
<accession>A0AAV7IPJ9</accession>
<evidence type="ECO:0000313" key="3">
    <source>
        <dbReference type="Proteomes" id="UP000826195"/>
    </source>
</evidence>
<gene>
    <name evidence="2" type="ORF">KQX54_011120</name>
</gene>
<evidence type="ECO:0000313" key="2">
    <source>
        <dbReference type="EMBL" id="KAH0554526.1"/>
    </source>
</evidence>
<comment type="caution">
    <text evidence="2">The sequence shown here is derived from an EMBL/GenBank/DDBJ whole genome shotgun (WGS) entry which is preliminary data.</text>
</comment>
<feature type="region of interest" description="Disordered" evidence="1">
    <location>
        <begin position="91"/>
        <end position="201"/>
    </location>
</feature>
<evidence type="ECO:0000256" key="1">
    <source>
        <dbReference type="SAM" id="MobiDB-lite"/>
    </source>
</evidence>
<feature type="non-terminal residue" evidence="2">
    <location>
        <position position="201"/>
    </location>
</feature>
<sequence>MPLDQRADSLTLATLNIDKRERTPKPSLKMGDTGDASQTPADSSGLSQTPAKNPTIKYNSKLLDNEMFKKFIETCIIVKKILKANKQATGVPNLKQPRSRNSSMSDGDSIDGAMDQDGEEFLKPRKPAKLRRTTQTAGTSINNKFDPFMDSDFSDSEDSSTNKINKNGKRKINPNSNNNSNQQTRSQNDTSAQTEQNKKSK</sequence>
<name>A0AAV7IPJ9_COTGL</name>
<protein>
    <submittedName>
        <fullName evidence="2">Uncharacterized protein</fullName>
    </submittedName>
</protein>
<feature type="compositionally biased region" description="Polar residues" evidence="1">
    <location>
        <begin position="133"/>
        <end position="143"/>
    </location>
</feature>
<proteinExistence type="predicted"/>